<dbReference type="Proteomes" id="UP001237780">
    <property type="component" value="Unassembled WGS sequence"/>
</dbReference>
<dbReference type="EMBL" id="JAUSZT010000003">
    <property type="protein sequence ID" value="MDQ0998591.1"/>
    <property type="molecule type" value="Genomic_DNA"/>
</dbReference>
<organism evidence="1 2">
    <name type="scientific">Phyllobacterium ifriqiyense</name>
    <dbReference type="NCBI Taxonomy" id="314238"/>
    <lineage>
        <taxon>Bacteria</taxon>
        <taxon>Pseudomonadati</taxon>
        <taxon>Pseudomonadota</taxon>
        <taxon>Alphaproteobacteria</taxon>
        <taxon>Hyphomicrobiales</taxon>
        <taxon>Phyllobacteriaceae</taxon>
        <taxon>Phyllobacterium</taxon>
    </lineage>
</organism>
<keyword evidence="2" id="KW-1185">Reference proteome</keyword>
<comment type="caution">
    <text evidence="1">The sequence shown here is derived from an EMBL/GenBank/DDBJ whole genome shotgun (WGS) entry which is preliminary data.</text>
</comment>
<evidence type="ECO:0008006" key="3">
    <source>
        <dbReference type="Google" id="ProtNLM"/>
    </source>
</evidence>
<name>A0ABU0SD72_9HYPH</name>
<reference evidence="1 2" key="1">
    <citation type="submission" date="2023-07" db="EMBL/GenBank/DDBJ databases">
        <title>Comparative genomics of wheat-associated soil bacteria to identify genetic determinants of phenazine resistance.</title>
        <authorList>
            <person name="Mouncey N."/>
        </authorList>
    </citation>
    <scope>NUCLEOTIDE SEQUENCE [LARGE SCALE GENOMIC DNA]</scope>
    <source>
        <strain evidence="1 2">W4I11</strain>
    </source>
</reference>
<dbReference type="RefSeq" id="WP_307283780.1">
    <property type="nucleotide sequence ID" value="NZ_JAUSZT010000003.1"/>
</dbReference>
<proteinExistence type="predicted"/>
<accession>A0ABU0SD72</accession>
<evidence type="ECO:0000313" key="1">
    <source>
        <dbReference type="EMBL" id="MDQ0998591.1"/>
    </source>
</evidence>
<evidence type="ECO:0000313" key="2">
    <source>
        <dbReference type="Proteomes" id="UP001237780"/>
    </source>
</evidence>
<protein>
    <recommendedName>
        <fullName evidence="3">Transposase</fullName>
    </recommendedName>
</protein>
<sequence>MDGGDLAQFHHKLKSNFGFRMKPYSPQNAAVTLTMRQLLPTKQAGNHAVTPSSVPD</sequence>
<gene>
    <name evidence="1" type="ORF">QFZ34_003773</name>
</gene>